<dbReference type="Proteomes" id="UP000632273">
    <property type="component" value="Unassembled WGS sequence"/>
</dbReference>
<reference evidence="2" key="1">
    <citation type="journal article" date="2019" name="Int. J. Syst. Evol. Microbiol.">
        <title>The Global Catalogue of Microorganisms (GCM) 10K type strain sequencing project: providing services to taxonomists for standard genome sequencing and annotation.</title>
        <authorList>
            <consortium name="The Broad Institute Genomics Platform"/>
            <consortium name="The Broad Institute Genome Sequencing Center for Infectious Disease"/>
            <person name="Wu L."/>
            <person name="Ma J."/>
        </authorList>
    </citation>
    <scope>NUCLEOTIDE SEQUENCE [LARGE SCALE GENOMIC DNA]</scope>
    <source>
        <strain evidence="2">CGMCC 1.15197</strain>
    </source>
</reference>
<evidence type="ECO:0008006" key="3">
    <source>
        <dbReference type="Google" id="ProtNLM"/>
    </source>
</evidence>
<dbReference type="EMBL" id="BMHT01000007">
    <property type="protein sequence ID" value="GGF22041.1"/>
    <property type="molecule type" value="Genomic_DNA"/>
</dbReference>
<name>A0ABQ1ULL5_9BACT</name>
<dbReference type="RefSeq" id="WP_188815547.1">
    <property type="nucleotide sequence ID" value="NZ_BMHT01000007.1"/>
</dbReference>
<organism evidence="1 2">
    <name type="scientific">Hymenobacter cavernae</name>
    <dbReference type="NCBI Taxonomy" id="2044852"/>
    <lineage>
        <taxon>Bacteria</taxon>
        <taxon>Pseudomonadati</taxon>
        <taxon>Bacteroidota</taxon>
        <taxon>Cytophagia</taxon>
        <taxon>Cytophagales</taxon>
        <taxon>Hymenobacteraceae</taxon>
        <taxon>Hymenobacter</taxon>
    </lineage>
</organism>
<gene>
    <name evidence="1" type="ORF">GCM10011383_37090</name>
</gene>
<keyword evidence="2" id="KW-1185">Reference proteome</keyword>
<accession>A0ABQ1ULL5</accession>
<comment type="caution">
    <text evidence="1">The sequence shown here is derived from an EMBL/GenBank/DDBJ whole genome shotgun (WGS) entry which is preliminary data.</text>
</comment>
<sequence>MPGSVNETYRLKTVNAKAIHLALSLGFDTPILKFSPEHSVGISLNASAGILGAPEKIDGFNTRLLLDFPEYVTWRYGAKATKKSKKSFGVGAGLGYRASYFFIPFRSPSAMLEGVYSSDKADWFLRLSGDLRPTRFYNVYSSEGSVEVLSLQELHVTMGKTF</sequence>
<protein>
    <recommendedName>
        <fullName evidence="3">Outer membrane protein beta-barrel domain-containing protein</fullName>
    </recommendedName>
</protein>
<proteinExistence type="predicted"/>
<evidence type="ECO:0000313" key="1">
    <source>
        <dbReference type="EMBL" id="GGF22041.1"/>
    </source>
</evidence>
<evidence type="ECO:0000313" key="2">
    <source>
        <dbReference type="Proteomes" id="UP000632273"/>
    </source>
</evidence>